<feature type="domain" description="DUF5776" evidence="6">
    <location>
        <begin position="569"/>
        <end position="635"/>
    </location>
</feature>
<keyword evidence="8" id="KW-1185">Reference proteome</keyword>
<dbReference type="PATRIC" id="fig|1071400.3.peg.1846"/>
<keyword evidence="4" id="KW-0472">Membrane</keyword>
<dbReference type="eggNOG" id="COG4886">
    <property type="taxonomic scope" value="Bacteria"/>
</dbReference>
<feature type="transmembrane region" description="Helical" evidence="4">
    <location>
        <begin position="7"/>
        <end position="27"/>
    </location>
</feature>
<organism evidence="7 8">
    <name type="scientific">Lentilactobacillus buchneri subsp. silagei CD034</name>
    <dbReference type="NCBI Taxonomy" id="1071400"/>
    <lineage>
        <taxon>Bacteria</taxon>
        <taxon>Bacillati</taxon>
        <taxon>Bacillota</taxon>
        <taxon>Bacilli</taxon>
        <taxon>Lactobacillales</taxon>
        <taxon>Lactobacillaceae</taxon>
        <taxon>Lentilactobacillus</taxon>
        <taxon>Lentilactobacillus buchneri subsp. silagei</taxon>
    </lineage>
</organism>
<dbReference type="Pfam" id="PF19087">
    <property type="entry name" value="DUF5776"/>
    <property type="match status" value="2"/>
</dbReference>
<dbReference type="STRING" id="1071400.LBUCD034_1929"/>
<dbReference type="PANTHER" id="PTHR46652:SF3">
    <property type="entry name" value="LEUCINE-RICH REPEAT-CONTAINING PROTEIN 9"/>
    <property type="match status" value="1"/>
</dbReference>
<evidence type="ECO:0000259" key="5">
    <source>
        <dbReference type="Pfam" id="PF06458"/>
    </source>
</evidence>
<name>J9W390_LENBU</name>
<feature type="domain" description="MucBP" evidence="5">
    <location>
        <begin position="375"/>
        <end position="441"/>
    </location>
</feature>
<dbReference type="InterPro" id="IPR044081">
    <property type="entry name" value="DUF5776"/>
</dbReference>
<dbReference type="InterPro" id="IPR009459">
    <property type="entry name" value="MucBP_dom"/>
</dbReference>
<dbReference type="InterPro" id="IPR032675">
    <property type="entry name" value="LRR_dom_sf"/>
</dbReference>
<dbReference type="OrthoDB" id="2329141at2"/>
<gene>
    <name evidence="7" type="ORF">LBUCD034_1929</name>
</gene>
<sequence length="713" mass="80030">MERSKRLLNFLLMITTTAILMFVGMVLNNQTPMVTAANAATTQDEQTIDKIMPNEKLRELVLINMKDQKIIQDPNFTLNDFTPTTFKEDLAKLTQLGWEIGTNEQVDRQEPVNGGNGSVGPANKGNYSLEGLEYCTNLTKLELNADLNRGSKFHHDDIIDVSPLEGLEKLEYINLSGNRIQDISPIAGLKNVKTLYLNNNCINNLNTLDAEQYTEGFNYLEQIVIKPLQVLHSNTYTWKAPFVDALPKNVKTEDNKPFQPYQQKFLRPGTLAYGNPTDTKYSQIDVFRNGTRGTGVAQGTTTINGDDFTYTNLAPQIIPTDPTNPWASYYPNATVVNNTYTYYMIAQYNVYPGEPLYAALSYFMPYVIQPEEAQPVTVEYVDTNGNSIHASATIKGEIDQAFDLSTADYKLNIPGYTFSKYDPAQTGKITGEKQTFKLIYTKNSTPVNPTPPTTPTPNPPTNPETPTFPVHPTPPSGTQLPNYAKTTGEVVYSLKKIYLYKNPTFKKAERLVGYTQKPRVFRPMFVVTGYSYSNAGRLRFKVVDVNHDSPTAGMTGYITTKSSFVSPVYYQAVPKFITVISPNGVIEYNEKDLTKPVQTFKQGRILKVESITTHNLTTRYMLGNGNFITANRKLVMNGKQKQPTRVVAKKTINRYTTANFTKKNGHYKKGAKIKVNFYTYSHDASNTKSGAKRFAVKGGYITANSKFVKVYYK</sequence>
<dbReference type="Proteomes" id="UP000007332">
    <property type="component" value="Chromosome"/>
</dbReference>
<evidence type="ECO:0008006" key="9">
    <source>
        <dbReference type="Google" id="ProtNLM"/>
    </source>
</evidence>
<feature type="domain" description="DUF5776" evidence="6">
    <location>
        <begin position="640"/>
        <end position="708"/>
    </location>
</feature>
<evidence type="ECO:0000256" key="3">
    <source>
        <dbReference type="SAM" id="MobiDB-lite"/>
    </source>
</evidence>
<evidence type="ECO:0000256" key="4">
    <source>
        <dbReference type="SAM" id="Phobius"/>
    </source>
</evidence>
<reference evidence="7 8" key="1">
    <citation type="journal article" date="2012" name="J. Biotechnol.">
        <title>Insights into the completely annotated genome of Lactobacillus buchneri CD034, a strain isolated from stable grass silage.</title>
        <authorList>
            <person name="Heinl S."/>
            <person name="Wibberg D."/>
            <person name="Eikmeyer F."/>
            <person name="Szczepanowski R."/>
            <person name="Blom J."/>
            <person name="Linke B."/>
            <person name="Goesmann A."/>
            <person name="Grabherr R."/>
            <person name="Schwab H."/>
            <person name="Puhler A."/>
            <person name="Schluter A."/>
        </authorList>
    </citation>
    <scope>NUCLEOTIDE SEQUENCE [LARGE SCALE GENOMIC DNA]</scope>
    <source>
        <strain evidence="7 8">CD034</strain>
    </source>
</reference>
<dbReference type="PANTHER" id="PTHR46652">
    <property type="entry name" value="LEUCINE-RICH REPEAT AND IQ DOMAIN-CONTAINING PROTEIN 1-RELATED"/>
    <property type="match status" value="1"/>
</dbReference>
<dbReference type="InterPro" id="IPR001611">
    <property type="entry name" value="Leu-rich_rpt"/>
</dbReference>
<dbReference type="SUPFAM" id="SSF52058">
    <property type="entry name" value="L domain-like"/>
    <property type="match status" value="1"/>
</dbReference>
<keyword evidence="4" id="KW-0812">Transmembrane</keyword>
<dbReference type="Gene3D" id="3.10.20.320">
    <property type="entry name" value="Putative peptidoglycan bound protein (lpxtg motif)"/>
    <property type="match status" value="1"/>
</dbReference>
<dbReference type="InterPro" id="IPR050836">
    <property type="entry name" value="SDS22/Internalin_LRR"/>
</dbReference>
<evidence type="ECO:0000256" key="1">
    <source>
        <dbReference type="ARBA" id="ARBA00022614"/>
    </source>
</evidence>
<keyword evidence="2" id="KW-0677">Repeat</keyword>
<dbReference type="Pfam" id="PF12799">
    <property type="entry name" value="LRR_4"/>
    <property type="match status" value="1"/>
</dbReference>
<evidence type="ECO:0000313" key="7">
    <source>
        <dbReference type="EMBL" id="AFS00918.1"/>
    </source>
</evidence>
<dbReference type="RefSeq" id="WP_014940429.1">
    <property type="nucleotide sequence ID" value="NC_018610.1"/>
</dbReference>
<feature type="compositionally biased region" description="Pro residues" evidence="3">
    <location>
        <begin position="448"/>
        <end position="463"/>
    </location>
</feature>
<dbReference type="InterPro" id="IPR025875">
    <property type="entry name" value="Leu-rich_rpt_4"/>
</dbReference>
<protein>
    <recommendedName>
        <fullName evidence="9">Internalin-J</fullName>
    </recommendedName>
</protein>
<dbReference type="PROSITE" id="PS51450">
    <property type="entry name" value="LRR"/>
    <property type="match status" value="2"/>
</dbReference>
<dbReference type="AlphaFoldDB" id="J9W390"/>
<dbReference type="KEGG" id="lbn:LBUCD034_1929"/>
<keyword evidence="4" id="KW-1133">Transmembrane helix</keyword>
<dbReference type="HOGENOM" id="CLU_357814_0_0_9"/>
<evidence type="ECO:0000313" key="8">
    <source>
        <dbReference type="Proteomes" id="UP000007332"/>
    </source>
</evidence>
<accession>J9W390</accession>
<dbReference type="EMBL" id="CP003043">
    <property type="protein sequence ID" value="AFS00918.1"/>
    <property type="molecule type" value="Genomic_DNA"/>
</dbReference>
<dbReference type="Pfam" id="PF06458">
    <property type="entry name" value="MucBP"/>
    <property type="match status" value="1"/>
</dbReference>
<keyword evidence="1" id="KW-0433">Leucine-rich repeat</keyword>
<proteinExistence type="predicted"/>
<evidence type="ECO:0000256" key="2">
    <source>
        <dbReference type="ARBA" id="ARBA00022737"/>
    </source>
</evidence>
<evidence type="ECO:0000259" key="6">
    <source>
        <dbReference type="Pfam" id="PF19087"/>
    </source>
</evidence>
<feature type="region of interest" description="Disordered" evidence="3">
    <location>
        <begin position="442"/>
        <end position="467"/>
    </location>
</feature>
<dbReference type="Gene3D" id="3.80.10.10">
    <property type="entry name" value="Ribonuclease Inhibitor"/>
    <property type="match status" value="1"/>
</dbReference>